<accession>A0A862QZH6</accession>
<name>A0A862QZH6_9CAUD</name>
<sequence length="48" mass="5222">MDDEANNYKSKCDEVLLPRNSSARSVTFDKAMSDEEVATILQGLANGS</sequence>
<reference evidence="1" key="1">
    <citation type="submission" date="2020-07" db="EMBL/GenBank/DDBJ databases">
        <title>Complete genome sequence analysis of a novel Escherichia phage vB_EcoS swi2.</title>
        <authorList>
            <person name="Sui B."/>
        </authorList>
    </citation>
    <scope>NUCLEOTIDE SEQUENCE</scope>
</reference>
<dbReference type="GeneID" id="64469857"/>
<dbReference type="KEGG" id="vg:64469857"/>
<evidence type="ECO:0000313" key="1">
    <source>
        <dbReference type="EMBL" id="QNR52491.1"/>
    </source>
</evidence>
<evidence type="ECO:0000313" key="2">
    <source>
        <dbReference type="Proteomes" id="UP000676279"/>
    </source>
</evidence>
<proteinExistence type="predicted"/>
<organism evidence="1 2">
    <name type="scientific">Escherichia phage vB_EcoS_swi2</name>
    <dbReference type="NCBI Taxonomy" id="2769808"/>
    <lineage>
        <taxon>Viruses</taxon>
        <taxon>Duplodnaviria</taxon>
        <taxon>Heunggongvirae</taxon>
        <taxon>Uroviricota</taxon>
        <taxon>Caudoviricetes</taxon>
        <taxon>Swiduovirus</taxon>
        <taxon>Swiduovirus swi2</taxon>
    </lineage>
</organism>
<keyword evidence="2" id="KW-1185">Reference proteome</keyword>
<dbReference type="EMBL" id="MT768060">
    <property type="protein sequence ID" value="QNR52491.1"/>
    <property type="molecule type" value="Genomic_DNA"/>
</dbReference>
<dbReference type="RefSeq" id="YP_010054176.1">
    <property type="nucleotide sequence ID" value="NC_054649.1"/>
</dbReference>
<dbReference type="Proteomes" id="UP000676279">
    <property type="component" value="Segment"/>
</dbReference>
<protein>
    <submittedName>
        <fullName evidence="1">Uncharacterized protein</fullName>
    </submittedName>
</protein>